<protein>
    <submittedName>
        <fullName evidence="1">Uncharacterized protein</fullName>
    </submittedName>
</protein>
<organism evidence="1 2">
    <name type="scientific">Aspergillus granulosus</name>
    <dbReference type="NCBI Taxonomy" id="176169"/>
    <lineage>
        <taxon>Eukaryota</taxon>
        <taxon>Fungi</taxon>
        <taxon>Dikarya</taxon>
        <taxon>Ascomycota</taxon>
        <taxon>Pezizomycotina</taxon>
        <taxon>Eurotiomycetes</taxon>
        <taxon>Eurotiomycetidae</taxon>
        <taxon>Eurotiales</taxon>
        <taxon>Aspergillaceae</taxon>
        <taxon>Aspergillus</taxon>
        <taxon>Aspergillus subgen. Nidulantes</taxon>
    </lineage>
</organism>
<evidence type="ECO:0000313" key="2">
    <source>
        <dbReference type="Proteomes" id="UP001610334"/>
    </source>
</evidence>
<dbReference type="Proteomes" id="UP001610334">
    <property type="component" value="Unassembled WGS sequence"/>
</dbReference>
<proteinExistence type="predicted"/>
<keyword evidence="2" id="KW-1185">Reference proteome</keyword>
<reference evidence="1 2" key="1">
    <citation type="submission" date="2024-07" db="EMBL/GenBank/DDBJ databases">
        <title>Section-level genome sequencing and comparative genomics of Aspergillus sections Usti and Cavernicolus.</title>
        <authorList>
            <consortium name="Lawrence Berkeley National Laboratory"/>
            <person name="Nybo J.L."/>
            <person name="Vesth T.C."/>
            <person name="Theobald S."/>
            <person name="Frisvad J.C."/>
            <person name="Larsen T.O."/>
            <person name="Kjaerboelling I."/>
            <person name="Rothschild-Mancinelli K."/>
            <person name="Lyhne E.K."/>
            <person name="Kogle M.E."/>
            <person name="Barry K."/>
            <person name="Clum A."/>
            <person name="Na H."/>
            <person name="Ledsgaard L."/>
            <person name="Lin J."/>
            <person name="Lipzen A."/>
            <person name="Kuo A."/>
            <person name="Riley R."/>
            <person name="Mondo S."/>
            <person name="Labutti K."/>
            <person name="Haridas S."/>
            <person name="Pangalinan J."/>
            <person name="Salamov A.A."/>
            <person name="Simmons B.A."/>
            <person name="Magnuson J.K."/>
            <person name="Chen J."/>
            <person name="Drula E."/>
            <person name="Henrissat B."/>
            <person name="Wiebenga A."/>
            <person name="Lubbers R.J."/>
            <person name="Gomes A.C."/>
            <person name="Makela M.R."/>
            <person name="Stajich J."/>
            <person name="Grigoriev I.V."/>
            <person name="Mortensen U.H."/>
            <person name="De Vries R.P."/>
            <person name="Baker S.E."/>
            <person name="Andersen M.R."/>
        </authorList>
    </citation>
    <scope>NUCLEOTIDE SEQUENCE [LARGE SCALE GENOMIC DNA]</scope>
    <source>
        <strain evidence="1 2">CBS 588.65</strain>
    </source>
</reference>
<accession>A0ABR4GU80</accession>
<comment type="caution">
    <text evidence="1">The sequence shown here is derived from an EMBL/GenBank/DDBJ whole genome shotgun (WGS) entry which is preliminary data.</text>
</comment>
<dbReference type="EMBL" id="JBFXLT010000174">
    <property type="protein sequence ID" value="KAL2802587.1"/>
    <property type="molecule type" value="Genomic_DNA"/>
</dbReference>
<sequence>MVVVVLSPALGVHMSEGEGNVLFTIDCCNSWHMLVIRRERSRFPNLALGTAHCFFPKLSRDGDPSNHPCYPKPSCKYVRNNSWCKSTPTGLD</sequence>
<evidence type="ECO:0000313" key="1">
    <source>
        <dbReference type="EMBL" id="KAL2802587.1"/>
    </source>
</evidence>
<gene>
    <name evidence="1" type="ORF">BJX63DRAFT_106763</name>
</gene>
<name>A0ABR4GU80_9EURO</name>